<feature type="compositionally biased region" description="Basic residues" evidence="2">
    <location>
        <begin position="352"/>
        <end position="402"/>
    </location>
</feature>
<evidence type="ECO:0000259" key="3">
    <source>
        <dbReference type="PROSITE" id="PS50102"/>
    </source>
</evidence>
<dbReference type="OrthoDB" id="79367at2759"/>
<feature type="domain" description="RRM" evidence="3">
    <location>
        <begin position="435"/>
        <end position="509"/>
    </location>
</feature>
<dbReference type="PANTHER" id="PTHR23140">
    <property type="entry name" value="RNA PROCESSING PROTEIN LD23810P"/>
    <property type="match status" value="1"/>
</dbReference>
<keyword evidence="1" id="KW-0694">RNA-binding</keyword>
<name>A0A9Q9YWL4_CYPCA</name>
<dbReference type="GO" id="GO:0003723">
    <property type="term" value="F:RNA binding"/>
    <property type="evidence" value="ECO:0007669"/>
    <property type="project" value="UniProtKB-UniRule"/>
</dbReference>
<dbReference type="PROSITE" id="PS51391">
    <property type="entry name" value="CID"/>
    <property type="match status" value="1"/>
</dbReference>
<evidence type="ECO:0000256" key="1">
    <source>
        <dbReference type="PROSITE-ProRule" id="PRU00176"/>
    </source>
</evidence>
<feature type="compositionally biased region" description="Basic and acidic residues" evidence="2">
    <location>
        <begin position="340"/>
        <end position="351"/>
    </location>
</feature>
<dbReference type="RefSeq" id="XP_042627737.1">
    <property type="nucleotide sequence ID" value="XM_042771803.1"/>
</dbReference>
<dbReference type="GeneID" id="109104457"/>
<evidence type="ECO:0000313" key="5">
    <source>
        <dbReference type="RefSeq" id="XP_042627737.1"/>
    </source>
</evidence>
<dbReference type="GO" id="GO:1990269">
    <property type="term" value="F:RNA polymerase II C-terminal domain phosphoserine binding"/>
    <property type="evidence" value="ECO:0007669"/>
    <property type="project" value="TreeGrafter"/>
</dbReference>
<feature type="compositionally biased region" description="Basic and acidic residues" evidence="2">
    <location>
        <begin position="403"/>
        <end position="426"/>
    </location>
</feature>
<dbReference type="Pfam" id="PF00076">
    <property type="entry name" value="RRM_1"/>
    <property type="match status" value="1"/>
</dbReference>
<dbReference type="InterPro" id="IPR000504">
    <property type="entry name" value="RRM_dom"/>
</dbReference>
<feature type="compositionally biased region" description="Pro residues" evidence="2">
    <location>
        <begin position="716"/>
        <end position="732"/>
    </location>
</feature>
<feature type="region of interest" description="Disordered" evidence="2">
    <location>
        <begin position="568"/>
        <end position="587"/>
    </location>
</feature>
<dbReference type="PROSITE" id="PS50102">
    <property type="entry name" value="RRM"/>
    <property type="match status" value="1"/>
</dbReference>
<dbReference type="SMR" id="A0A9Q9YWL4"/>
<gene>
    <name evidence="5" type="primary">LOC109104457</name>
</gene>
<feature type="compositionally biased region" description="Basic and acidic residues" evidence="2">
    <location>
        <begin position="766"/>
        <end position="785"/>
    </location>
</feature>
<dbReference type="FunFam" id="1.25.40.90:FF:000004">
    <property type="entry name" value="splicing factor, arginine/serine-rich 15"/>
    <property type="match status" value="1"/>
</dbReference>
<dbReference type="GO" id="GO:2000805">
    <property type="term" value="P:negative regulation of termination of RNA polymerase II transcription, poly(A)-coupled"/>
    <property type="evidence" value="ECO:0007669"/>
    <property type="project" value="TreeGrafter"/>
</dbReference>
<proteinExistence type="predicted"/>
<dbReference type="KEGG" id="ccar:109104457"/>
<dbReference type="AlphaFoldDB" id="A0A9Q9YWL4"/>
<dbReference type="Pfam" id="PF04818">
    <property type="entry name" value="CID"/>
    <property type="match status" value="1"/>
</dbReference>
<feature type="compositionally biased region" description="Acidic residues" evidence="2">
    <location>
        <begin position="652"/>
        <end position="661"/>
    </location>
</feature>
<evidence type="ECO:0000259" key="4">
    <source>
        <dbReference type="PROSITE" id="PS51391"/>
    </source>
</evidence>
<feature type="compositionally biased region" description="Polar residues" evidence="2">
    <location>
        <begin position="324"/>
        <end position="339"/>
    </location>
</feature>
<feature type="domain" description="CID" evidence="4">
    <location>
        <begin position="1"/>
        <end position="141"/>
    </location>
</feature>
<feature type="compositionally biased region" description="Pro residues" evidence="2">
    <location>
        <begin position="595"/>
        <end position="606"/>
    </location>
</feature>
<dbReference type="InterPro" id="IPR006569">
    <property type="entry name" value="CID_dom"/>
</dbReference>
<protein>
    <submittedName>
        <fullName evidence="5">SR-related and CTD-associated factor 4-like</fullName>
    </submittedName>
</protein>
<dbReference type="SMART" id="SM00360">
    <property type="entry name" value="RRM"/>
    <property type="match status" value="1"/>
</dbReference>
<dbReference type="GO" id="GO:0005634">
    <property type="term" value="C:nucleus"/>
    <property type="evidence" value="ECO:0007669"/>
    <property type="project" value="TreeGrafter"/>
</dbReference>
<dbReference type="SMART" id="SM00582">
    <property type="entry name" value="RPR"/>
    <property type="match status" value="1"/>
</dbReference>
<sequence length="808" mass="88640">MDMEAVNAFNGEMSSMMDMTPPISRAKMMSVTKAGIKAIKLYKHVVQIVEKFIKRCKPDLKVAGLYVVDSIIRQSRHQFGTDRDLFGPRFLKNFTLTFQNLFQCPADDTGKILRVLNLWQKNDVFSMDIIQPLLDMATAPVLPLVENGIPAAAPPAVPVPVAVPEPAPASAVATAAAPPTLQNPVALAAVAQLLQGTGGVEQLLQTLQQAGGAGLPQSTAPPPEQKTSLAKSLLDRFDYDDDPEPVEEKTEPAPAAPIAINLPPELQQALQAHLLSQIVSQTQMQGQMMSQGQVPSQGQVAPHEFPVIVQTQIPDNTPHVCDESITQPSTTQQLQQVSAETERSVHDGRDRRPGRRTRSRSPRRRSSSRSRRSRSGSRSHRERSRHHRTRSRSRERRGHSPRARSEERRDREKERERRQKGLPPVKKETLSVCSTTLWIGQLDKKTQQQDIMSLMEEFGQIESINMIPPRGCAYIVMVHRQDANMALNKLSRGVVKVNQKTIKIAWALNKGVKTDLKKFWDVERGVTYIPWDKVKPNDIGSLQEGGMLDAETLKQEWKCVVGNPAVPVTGPEGKQEDGAALPAVSQSPSLNVVPGPSPNMSLPPPAMITGASPPSFPPPGFNPSQMPAGFPPAVPVASMNPAGPPPSVTETPTEEPSDESFEAPRSHMDPTGAQALSPPPLRGILGPRPGPLPPHPPLGHRPPFMPPFANNGPRHILPPPNMAPQMMPPRGPNPMFGEPPAGRFRMRMMGPPGHDFPRHRLPMGPRGEEPHWRDQGPERAPDRFGNEPPFHRGGWGRGGPRGRSRFGN</sequence>
<accession>A0A9Q9YWL4</accession>
<feature type="region of interest" description="Disordered" evidence="2">
    <location>
        <begin position="594"/>
        <end position="808"/>
    </location>
</feature>
<dbReference type="Proteomes" id="UP001155660">
    <property type="component" value="Chromosome A15"/>
</dbReference>
<dbReference type="PANTHER" id="PTHR23140:SF3">
    <property type="entry name" value="SR-RELATED AND CTD-ASSOCIATED FACTOR 4"/>
    <property type="match status" value="1"/>
</dbReference>
<reference evidence="5" key="1">
    <citation type="submission" date="2025-08" db="UniProtKB">
        <authorList>
            <consortium name="RefSeq"/>
        </authorList>
    </citation>
    <scope>IDENTIFICATION</scope>
    <source>
        <tissue evidence="5">Muscle</tissue>
    </source>
</reference>
<feature type="compositionally biased region" description="Pro residues" evidence="2">
    <location>
        <begin position="688"/>
        <end position="706"/>
    </location>
</feature>
<dbReference type="InterPro" id="IPR051485">
    <property type="entry name" value="SR-CTD_assoc_factor"/>
</dbReference>
<evidence type="ECO:0000256" key="2">
    <source>
        <dbReference type="SAM" id="MobiDB-lite"/>
    </source>
</evidence>
<feature type="region of interest" description="Disordered" evidence="2">
    <location>
        <begin position="315"/>
        <end position="426"/>
    </location>
</feature>
<organism evidence="5">
    <name type="scientific">Cyprinus carpio</name>
    <name type="common">Common carp</name>
    <dbReference type="NCBI Taxonomy" id="7962"/>
    <lineage>
        <taxon>Eukaryota</taxon>
        <taxon>Metazoa</taxon>
        <taxon>Chordata</taxon>
        <taxon>Craniata</taxon>
        <taxon>Vertebrata</taxon>
        <taxon>Euteleostomi</taxon>
        <taxon>Actinopterygii</taxon>
        <taxon>Neopterygii</taxon>
        <taxon>Teleostei</taxon>
        <taxon>Ostariophysi</taxon>
        <taxon>Cypriniformes</taxon>
        <taxon>Cyprinidae</taxon>
        <taxon>Cyprininae</taxon>
        <taxon>Cyprinus</taxon>
    </lineage>
</organism>